<feature type="compositionally biased region" description="Polar residues" evidence="2">
    <location>
        <begin position="349"/>
        <end position="369"/>
    </location>
</feature>
<feature type="region of interest" description="Disordered" evidence="2">
    <location>
        <begin position="692"/>
        <end position="744"/>
    </location>
</feature>
<accession>A0A0W0VEC0</accession>
<keyword evidence="4" id="KW-1185">Reference proteome</keyword>
<feature type="non-terminal residue" evidence="3">
    <location>
        <position position="744"/>
    </location>
</feature>
<feature type="region of interest" description="Disordered" evidence="2">
    <location>
        <begin position="496"/>
        <end position="525"/>
    </location>
</feature>
<dbReference type="Gene3D" id="1.25.40.20">
    <property type="entry name" value="Ankyrin repeat-containing domain"/>
    <property type="match status" value="1"/>
</dbReference>
<dbReference type="PROSITE" id="PS50088">
    <property type="entry name" value="ANK_REPEAT"/>
    <property type="match status" value="1"/>
</dbReference>
<comment type="caution">
    <text evidence="3">The sequence shown here is derived from an EMBL/GenBank/DDBJ whole genome shotgun (WGS) entry which is preliminary data.</text>
</comment>
<feature type="compositionally biased region" description="Polar residues" evidence="2">
    <location>
        <begin position="604"/>
        <end position="621"/>
    </location>
</feature>
<feature type="compositionally biased region" description="Polar residues" evidence="2">
    <location>
        <begin position="630"/>
        <end position="640"/>
    </location>
</feature>
<reference evidence="3 4" key="1">
    <citation type="submission" date="2015-11" db="EMBL/GenBank/DDBJ databases">
        <title>Genomic analysis of 38 Legionella species identifies large and diverse effector repertoires.</title>
        <authorList>
            <person name="Burstein D."/>
            <person name="Amaro F."/>
            <person name="Zusman T."/>
            <person name="Lifshitz Z."/>
            <person name="Cohen O."/>
            <person name="Gilbert J.A."/>
            <person name="Pupko T."/>
            <person name="Shuman H.A."/>
            <person name="Segal G."/>
        </authorList>
    </citation>
    <scope>NUCLEOTIDE SEQUENCE [LARGE SCALE GENOMIC DNA]</scope>
    <source>
        <strain evidence="3 4">BL-540</strain>
    </source>
</reference>
<evidence type="ECO:0000256" key="2">
    <source>
        <dbReference type="SAM" id="MobiDB-lite"/>
    </source>
</evidence>
<proteinExistence type="predicted"/>
<dbReference type="InterPro" id="IPR036770">
    <property type="entry name" value="Ankyrin_rpt-contain_sf"/>
</dbReference>
<feature type="compositionally biased region" description="Basic and acidic residues" evidence="2">
    <location>
        <begin position="501"/>
        <end position="518"/>
    </location>
</feature>
<dbReference type="EMBL" id="LNYJ01000011">
    <property type="protein sequence ID" value="KTD18481.1"/>
    <property type="molecule type" value="Genomic_DNA"/>
</dbReference>
<dbReference type="InterPro" id="IPR002110">
    <property type="entry name" value="Ankyrin_rpt"/>
</dbReference>
<dbReference type="Proteomes" id="UP000055035">
    <property type="component" value="Unassembled WGS sequence"/>
</dbReference>
<dbReference type="STRING" id="456.Ljor_2787"/>
<name>A0A0W0VEC0_9GAMM</name>
<keyword evidence="1" id="KW-0040">ANK repeat</keyword>
<feature type="region of interest" description="Disordered" evidence="2">
    <location>
        <begin position="601"/>
        <end position="640"/>
    </location>
</feature>
<protein>
    <submittedName>
        <fullName evidence="3">Uncharacterized protein</fullName>
    </submittedName>
</protein>
<evidence type="ECO:0000313" key="4">
    <source>
        <dbReference type="Proteomes" id="UP000055035"/>
    </source>
</evidence>
<dbReference type="RefSeq" id="WP_193787151.1">
    <property type="nucleotide sequence ID" value="NZ_LNYJ01000011.1"/>
</dbReference>
<organism evidence="3 4">
    <name type="scientific">Legionella jordanis</name>
    <dbReference type="NCBI Taxonomy" id="456"/>
    <lineage>
        <taxon>Bacteria</taxon>
        <taxon>Pseudomonadati</taxon>
        <taxon>Pseudomonadota</taxon>
        <taxon>Gammaproteobacteria</taxon>
        <taxon>Legionellales</taxon>
        <taxon>Legionellaceae</taxon>
        <taxon>Legionella</taxon>
    </lineage>
</organism>
<feature type="repeat" description="ANK" evidence="1">
    <location>
        <begin position="257"/>
        <end position="289"/>
    </location>
</feature>
<gene>
    <name evidence="3" type="ORF">Ljor_2787</name>
</gene>
<dbReference type="AlphaFoldDB" id="A0A0W0VEC0"/>
<dbReference type="SMART" id="SM00248">
    <property type="entry name" value="ANK"/>
    <property type="match status" value="2"/>
</dbReference>
<evidence type="ECO:0000313" key="3">
    <source>
        <dbReference type="EMBL" id="KTD18481.1"/>
    </source>
</evidence>
<sequence>MQSKIEQENNIQQTKEKANLKLKLTTYSCYFEVQLKHGDFGKSREKHNNICNKLLLKQIEELNKEGIQLCAEISNDALVKKICLQPNDPPHPSLTWEHCHSQTANGKEGIMRLVPKSQHKSGSEYWRVFHPDHKNRGGYHEWAKPNGAPVKKPKNYPKDFKFQDIPNLKPEELSDAFLVAVKTNRSKKFFDLIDRAKQLISEEELGTILTKFYVVGSKGKKETLLHLAAVNNNVEITSNLLTHFIQTPNFSQVVNYQGNTPAHIAAENNRPLLLKKLSLVGIDLTIKNNCQKTVFDIASERKYSSCLRYCTSSDYQSSTQTELSEQFENTKEQKQNPPKKSICDPQFTYGGNTRHQPDVNNSFCPPNSQNSVTTLTRTKNFRELMGLPAQPTKEGLAAQEARDLERLKENQAPRKTFRELMGLPAQPAKEELAAREARDLERLNASQVPRKTFRELMGLPAQPTKEELAAQEARDLERLNESQVPRKTFRELMGLPDLPTNEERVSREPRDQKIKKENTTPPNKEGFIVSLQKNKEDFKAGNSININKSLPQKALANKLSRNCETVLPAAKPLPNKNSSALATSIALQKIINDRIEKQNKQKQESLCNENKTLMQPKSHQQLPKKEERNNSITTAKDVQSQVIQPRVQQYTQPRVQQYTQPRVQQYAQPRVQQYAQPRVQQYAQPRVQQYSQPRVQQYAQPRVQQYAQPRAQQYSQPQAQQRAQQQAQQQAQQRAQQQAQQRAQ</sequence>
<dbReference type="Pfam" id="PF12796">
    <property type="entry name" value="Ank_2"/>
    <property type="match status" value="1"/>
</dbReference>
<dbReference type="SUPFAM" id="SSF48403">
    <property type="entry name" value="Ankyrin repeat"/>
    <property type="match status" value="1"/>
</dbReference>
<feature type="region of interest" description="Disordered" evidence="2">
    <location>
        <begin position="321"/>
        <end position="369"/>
    </location>
</feature>
<evidence type="ECO:0000256" key="1">
    <source>
        <dbReference type="PROSITE-ProRule" id="PRU00023"/>
    </source>
</evidence>